<reference evidence="1" key="1">
    <citation type="submission" date="2023-06" db="EMBL/GenBank/DDBJ databases">
        <title>Genome-scale phylogeny and comparative genomics of the fungal order Sordariales.</title>
        <authorList>
            <consortium name="Lawrence Berkeley National Laboratory"/>
            <person name="Hensen N."/>
            <person name="Bonometti L."/>
            <person name="Westerberg I."/>
            <person name="Brannstrom I.O."/>
            <person name="Guillou S."/>
            <person name="Cros-Aarteil S."/>
            <person name="Calhoun S."/>
            <person name="Haridas S."/>
            <person name="Kuo A."/>
            <person name="Mondo S."/>
            <person name="Pangilinan J."/>
            <person name="Riley R."/>
            <person name="Labutti K."/>
            <person name="Andreopoulos B."/>
            <person name="Lipzen A."/>
            <person name="Chen C."/>
            <person name="Yanf M."/>
            <person name="Daum C."/>
            <person name="Ng V."/>
            <person name="Clum A."/>
            <person name="Steindorff A."/>
            <person name="Ohm R."/>
            <person name="Martin F."/>
            <person name="Silar P."/>
            <person name="Natvig D."/>
            <person name="Lalanne C."/>
            <person name="Gautier V."/>
            <person name="Ament-Velasquez S.L."/>
            <person name="Kruys A."/>
            <person name="Hutchinson M.I."/>
            <person name="Powell A.J."/>
            <person name="Barry K."/>
            <person name="Miller A.N."/>
            <person name="Grigoriev I.V."/>
            <person name="Debuchy R."/>
            <person name="Gladieux P."/>
            <person name="Thoren M.H."/>
            <person name="Johannesson H."/>
        </authorList>
    </citation>
    <scope>NUCLEOTIDE SEQUENCE</scope>
    <source>
        <strain evidence="1">SMH2532-1</strain>
    </source>
</reference>
<evidence type="ECO:0000313" key="1">
    <source>
        <dbReference type="EMBL" id="KAK0649814.1"/>
    </source>
</evidence>
<dbReference type="AlphaFoldDB" id="A0AA39YBX9"/>
<evidence type="ECO:0000313" key="2">
    <source>
        <dbReference type="Proteomes" id="UP001174936"/>
    </source>
</evidence>
<keyword evidence="2" id="KW-1185">Reference proteome</keyword>
<name>A0AA39YBX9_9PEZI</name>
<dbReference type="InterPro" id="IPR046341">
    <property type="entry name" value="SET_dom_sf"/>
</dbReference>
<dbReference type="EMBL" id="JAULSV010000003">
    <property type="protein sequence ID" value="KAK0649814.1"/>
    <property type="molecule type" value="Genomic_DNA"/>
</dbReference>
<organism evidence="1 2">
    <name type="scientific">Cercophora newfieldiana</name>
    <dbReference type="NCBI Taxonomy" id="92897"/>
    <lineage>
        <taxon>Eukaryota</taxon>
        <taxon>Fungi</taxon>
        <taxon>Dikarya</taxon>
        <taxon>Ascomycota</taxon>
        <taxon>Pezizomycotina</taxon>
        <taxon>Sordariomycetes</taxon>
        <taxon>Sordariomycetidae</taxon>
        <taxon>Sordariales</taxon>
        <taxon>Lasiosphaeriaceae</taxon>
        <taxon>Cercophora</taxon>
    </lineage>
</organism>
<dbReference type="Gene3D" id="2.170.270.10">
    <property type="entry name" value="SET domain"/>
    <property type="match status" value="1"/>
</dbReference>
<protein>
    <submittedName>
        <fullName evidence="1">Uncharacterized protein</fullName>
    </submittedName>
</protein>
<dbReference type="SUPFAM" id="SSF82199">
    <property type="entry name" value="SET domain"/>
    <property type="match status" value="1"/>
</dbReference>
<accession>A0AA39YBX9</accession>
<dbReference type="Proteomes" id="UP001174936">
    <property type="component" value="Unassembled WGS sequence"/>
</dbReference>
<comment type="caution">
    <text evidence="1">The sequence shown here is derived from an EMBL/GenBank/DDBJ whole genome shotgun (WGS) entry which is preliminary data.</text>
</comment>
<proteinExistence type="predicted"/>
<sequence length="120" mass="13835">MMLVRATRSIPVDLEITWWYALPADDIRHQDSLCKTWDFSCRCALCLDQQNTPSNVLDRRNALCREFCRLINMLKRTGNGDIENAERVFAAAVVTYPWPAGEVPRLSLWKLQFIMAGVFV</sequence>
<gene>
    <name evidence="1" type="ORF">B0T16DRAFT_136929</name>
</gene>